<dbReference type="SUPFAM" id="SSF50630">
    <property type="entry name" value="Acid proteases"/>
    <property type="match status" value="1"/>
</dbReference>
<dbReference type="WBParaSite" id="PDA_v2.g8090.t1">
    <property type="protein sequence ID" value="PDA_v2.g8090.t1"/>
    <property type="gene ID" value="PDA_v2.g8090"/>
</dbReference>
<dbReference type="Pfam" id="PF13650">
    <property type="entry name" value="Asp_protease_2"/>
    <property type="match status" value="1"/>
</dbReference>
<dbReference type="PROSITE" id="PS50175">
    <property type="entry name" value="ASP_PROT_RETROV"/>
    <property type="match status" value="1"/>
</dbReference>
<evidence type="ECO:0000259" key="2">
    <source>
        <dbReference type="PROSITE" id="PS50175"/>
    </source>
</evidence>
<proteinExistence type="predicted"/>
<dbReference type="GO" id="GO:0006508">
    <property type="term" value="P:proteolysis"/>
    <property type="evidence" value="ECO:0007669"/>
    <property type="project" value="InterPro"/>
</dbReference>
<dbReference type="AlphaFoldDB" id="A0A914R0Y2"/>
<keyword evidence="3" id="KW-1185">Reference proteome</keyword>
<keyword evidence="1" id="KW-0378">Hydrolase</keyword>
<dbReference type="PANTHER" id="PTHR36943">
    <property type="entry name" value="CCHC-TYPE DOMAIN-CONTAINING PROTEIN"/>
    <property type="match status" value="1"/>
</dbReference>
<evidence type="ECO:0000313" key="3">
    <source>
        <dbReference type="Proteomes" id="UP000887578"/>
    </source>
</evidence>
<dbReference type="PANTHER" id="PTHR36943:SF1">
    <property type="entry name" value="CCHC-TYPE DOMAIN-CONTAINING PROTEIN"/>
    <property type="match status" value="1"/>
</dbReference>
<sequence length="274" mass="30932">MNGIYPFSVLTVSAREAKFPPPFQVSTKLNGVAVNFQHDTGAAVTVISKKIWHAIGKPKIHPSKIQLQSYNKMIPVIGQSKVLVQVEKQIKQQWIIVVPKGDSIFGRNWIKSFNVPLQEACNRVEGREANVKAIYKQTSVNFFSRDTRLAEDDGGSSSYMPNKIAAETAVHAPMQGKENERAAEDCKRQRKNRFLKQKTGEKVSLDTVLKNLKLQKAKQSKADNDCDWRNLLKAKARETSQVKETFEARRVFKKDTVSNSDSLSLREGAMNKRK</sequence>
<feature type="domain" description="Peptidase A2" evidence="2">
    <location>
        <begin position="34"/>
        <end position="109"/>
    </location>
</feature>
<evidence type="ECO:0000313" key="4">
    <source>
        <dbReference type="WBParaSite" id="PDA_v2.g8090.t1"/>
    </source>
</evidence>
<evidence type="ECO:0000256" key="1">
    <source>
        <dbReference type="ARBA" id="ARBA00022801"/>
    </source>
</evidence>
<organism evidence="3 4">
    <name type="scientific">Panagrolaimus davidi</name>
    <dbReference type="NCBI Taxonomy" id="227884"/>
    <lineage>
        <taxon>Eukaryota</taxon>
        <taxon>Metazoa</taxon>
        <taxon>Ecdysozoa</taxon>
        <taxon>Nematoda</taxon>
        <taxon>Chromadorea</taxon>
        <taxon>Rhabditida</taxon>
        <taxon>Tylenchina</taxon>
        <taxon>Panagrolaimomorpha</taxon>
        <taxon>Panagrolaimoidea</taxon>
        <taxon>Panagrolaimidae</taxon>
        <taxon>Panagrolaimus</taxon>
    </lineage>
</organism>
<dbReference type="InterPro" id="IPR021109">
    <property type="entry name" value="Peptidase_aspartic_dom_sf"/>
</dbReference>
<reference evidence="4" key="1">
    <citation type="submission" date="2022-11" db="UniProtKB">
        <authorList>
            <consortium name="WormBaseParasite"/>
        </authorList>
    </citation>
    <scope>IDENTIFICATION</scope>
</reference>
<protein>
    <submittedName>
        <fullName evidence="4">Peptidase A2 domain-containing protein</fullName>
    </submittedName>
</protein>
<dbReference type="Gene3D" id="2.40.70.10">
    <property type="entry name" value="Acid Proteases"/>
    <property type="match status" value="1"/>
</dbReference>
<dbReference type="InterPro" id="IPR001995">
    <property type="entry name" value="Peptidase_A2_cat"/>
</dbReference>
<name>A0A914R0Y2_9BILA</name>
<accession>A0A914R0Y2</accession>
<dbReference type="Proteomes" id="UP000887578">
    <property type="component" value="Unplaced"/>
</dbReference>
<dbReference type="GO" id="GO:0004190">
    <property type="term" value="F:aspartic-type endopeptidase activity"/>
    <property type="evidence" value="ECO:0007669"/>
    <property type="project" value="InterPro"/>
</dbReference>